<dbReference type="AlphaFoldDB" id="A0A2V1IQ74"/>
<evidence type="ECO:0000256" key="1">
    <source>
        <dbReference type="SAM" id="SignalP"/>
    </source>
</evidence>
<feature type="chain" id="PRO_5016031714" description="6-bladed beta-propeller" evidence="1">
    <location>
        <begin position="28"/>
        <end position="355"/>
    </location>
</feature>
<dbReference type="EMBL" id="PUBV01000021">
    <property type="protein sequence ID" value="PWB06652.1"/>
    <property type="molecule type" value="Genomic_DNA"/>
</dbReference>
<evidence type="ECO:0000313" key="3">
    <source>
        <dbReference type="Proteomes" id="UP000244925"/>
    </source>
</evidence>
<dbReference type="RefSeq" id="WP_107036536.1">
    <property type="nucleotide sequence ID" value="NZ_CP098825.1"/>
</dbReference>
<keyword evidence="3" id="KW-1185">Reference proteome</keyword>
<feature type="signal peptide" evidence="1">
    <location>
        <begin position="1"/>
        <end position="27"/>
    </location>
</feature>
<protein>
    <recommendedName>
        <fullName evidence="4">6-bladed beta-propeller</fullName>
    </recommendedName>
</protein>
<evidence type="ECO:0000313" key="2">
    <source>
        <dbReference type="EMBL" id="PWB06652.1"/>
    </source>
</evidence>
<reference evidence="3" key="1">
    <citation type="submission" date="2018-02" db="EMBL/GenBank/DDBJ databases">
        <authorList>
            <person name="Clavel T."/>
            <person name="Strowig T."/>
        </authorList>
    </citation>
    <scope>NUCLEOTIDE SEQUENCE [LARGE SCALE GENOMIC DNA]</scope>
    <source>
        <strain evidence="3">DSM 100764</strain>
    </source>
</reference>
<name>A0A2V1IQ74_9BACT</name>
<dbReference type="Proteomes" id="UP000244925">
    <property type="component" value="Unassembled WGS sequence"/>
</dbReference>
<accession>A0A2V1IQ74</accession>
<sequence length="355" mass="38948">MKHCAHYLISCLSAIAALSSCSTSVKTEPPAEIYFTDNITVYPADAFTPDSITASVVIDEVIGAMSITAGNGLIAVSTPRDEPMVKIYTSTGKPLGAFCHRGQGPDDFFNTHIFRPHISETGDTCLWINDVTGQALKRLNISLSRREGHTKVDSVAPTAFGAINALIAGDILVFEMMDNDAYKLRYRNLAELTDTLHTEQMYIYPSSDFYAYTGNPDVSLDGKHLAIGMSYFNQLNIITLPDMERSAVSVGNLKKYDNCYNSAERMPKFYAYGSTTCGNNDVYAIYYGMAEGDIAPETEQPVGTTIHVITFDGTVRKILAAPEQLQSISFDEDTATLYGIGADERIYKYDLNGLN</sequence>
<organism evidence="2 3">
    <name type="scientific">Paramuribaculum intestinale</name>
    <dbReference type="NCBI Taxonomy" id="2094151"/>
    <lineage>
        <taxon>Bacteria</taxon>
        <taxon>Pseudomonadati</taxon>
        <taxon>Bacteroidota</taxon>
        <taxon>Bacteroidia</taxon>
        <taxon>Bacteroidales</taxon>
        <taxon>Muribaculaceae</taxon>
        <taxon>Paramuribaculum</taxon>
    </lineage>
</organism>
<dbReference type="SUPFAM" id="SSF50969">
    <property type="entry name" value="YVTN repeat-like/Quinoprotein amine dehydrogenase"/>
    <property type="match status" value="1"/>
</dbReference>
<dbReference type="GeneID" id="93424789"/>
<dbReference type="PROSITE" id="PS51257">
    <property type="entry name" value="PROKAR_LIPOPROTEIN"/>
    <property type="match status" value="1"/>
</dbReference>
<keyword evidence="1" id="KW-0732">Signal</keyword>
<dbReference type="InterPro" id="IPR011044">
    <property type="entry name" value="Quino_amine_DH_bsu"/>
</dbReference>
<gene>
    <name evidence="2" type="ORF">C5O25_09660</name>
</gene>
<proteinExistence type="predicted"/>
<evidence type="ECO:0008006" key="4">
    <source>
        <dbReference type="Google" id="ProtNLM"/>
    </source>
</evidence>
<comment type="caution">
    <text evidence="2">The sequence shown here is derived from an EMBL/GenBank/DDBJ whole genome shotgun (WGS) entry which is preliminary data.</text>
</comment>